<proteinExistence type="predicted"/>
<evidence type="ECO:0000313" key="3">
    <source>
        <dbReference type="Proteomes" id="UP001179121"/>
    </source>
</evidence>
<sequence>MSRPLPAGQVWGMPVALAAVSAVGLISALLGDGVWDALSWLALGTPIAVSLWFGLSCLCRTSRSFH</sequence>
<dbReference type="RefSeq" id="WP_289267283.1">
    <property type="nucleotide sequence ID" value="NZ_OX365700.1"/>
</dbReference>
<evidence type="ECO:0000256" key="1">
    <source>
        <dbReference type="SAM" id="Phobius"/>
    </source>
</evidence>
<dbReference type="Proteomes" id="UP001179121">
    <property type="component" value="Chromosome"/>
</dbReference>
<dbReference type="KEGG" id="nti:DNFV4_00716"/>
<accession>A0AA86MWE3</accession>
<keyword evidence="1" id="KW-1133">Transmembrane helix</keyword>
<organism evidence="2 3">
    <name type="scientific">Nitrospira tepida</name>
    <dbReference type="NCBI Taxonomy" id="2973512"/>
    <lineage>
        <taxon>Bacteria</taxon>
        <taxon>Pseudomonadati</taxon>
        <taxon>Nitrospirota</taxon>
        <taxon>Nitrospiria</taxon>
        <taxon>Nitrospirales</taxon>
        <taxon>Nitrospiraceae</taxon>
        <taxon>Nitrospira</taxon>
    </lineage>
</organism>
<keyword evidence="1" id="KW-0812">Transmembrane</keyword>
<feature type="transmembrane region" description="Helical" evidence="1">
    <location>
        <begin position="12"/>
        <end position="31"/>
    </location>
</feature>
<dbReference type="EMBL" id="OX365700">
    <property type="protein sequence ID" value="CAI4030288.1"/>
    <property type="molecule type" value="Genomic_DNA"/>
</dbReference>
<dbReference type="AlphaFoldDB" id="A0AA86MWE3"/>
<feature type="transmembrane region" description="Helical" evidence="1">
    <location>
        <begin position="37"/>
        <end position="59"/>
    </location>
</feature>
<gene>
    <name evidence="2" type="ORF">DNFV4_00716</name>
</gene>
<reference evidence="2" key="1">
    <citation type="submission" date="2022-10" db="EMBL/GenBank/DDBJ databases">
        <authorList>
            <person name="Koch H."/>
        </authorList>
    </citation>
    <scope>NUCLEOTIDE SEQUENCE</scope>
    <source>
        <strain evidence="2">DNF</strain>
    </source>
</reference>
<keyword evidence="3" id="KW-1185">Reference proteome</keyword>
<name>A0AA86MWE3_9BACT</name>
<keyword evidence="1" id="KW-0472">Membrane</keyword>
<protein>
    <submittedName>
        <fullName evidence="2">Uncharacterized protein</fullName>
    </submittedName>
</protein>
<evidence type="ECO:0000313" key="2">
    <source>
        <dbReference type="EMBL" id="CAI4030288.1"/>
    </source>
</evidence>